<accession>A0AA37Q2E2</accession>
<organism evidence="2 3">
    <name type="scientific">Roseisolibacter agri</name>
    <dbReference type="NCBI Taxonomy" id="2014610"/>
    <lineage>
        <taxon>Bacteria</taxon>
        <taxon>Pseudomonadati</taxon>
        <taxon>Gemmatimonadota</taxon>
        <taxon>Gemmatimonadia</taxon>
        <taxon>Gemmatimonadales</taxon>
        <taxon>Gemmatimonadaceae</taxon>
        <taxon>Roseisolibacter</taxon>
    </lineage>
</organism>
<comment type="caution">
    <text evidence="2">The sequence shown here is derived from an EMBL/GenBank/DDBJ whole genome shotgun (WGS) entry which is preliminary data.</text>
</comment>
<sequence length="251" mass="25238">MSDRDWSLPSESSGSSTPPAALPGAGWVVGSEGRGPASGLDAGARQAARLDARLAVYAQHAAALAEQAAATLAGDHGRADALGVVRAAAAEHFAELQAAPAAMPDASFDALLSDALVELEHQAAVDLALRQRLVALRDAMSRGAAWALGEEVRAALPAPTPEPMGELSALPELVAEAVGQQDEAPVHALEGLDGGLVAVRADGVGRALAGQYPGLVMREAAAAVLAAAERAGGEPGAAGRTETQGRVDLTF</sequence>
<name>A0AA37Q2E2_9BACT</name>
<evidence type="ECO:0000313" key="3">
    <source>
        <dbReference type="Proteomes" id="UP001161325"/>
    </source>
</evidence>
<dbReference type="Proteomes" id="UP001161325">
    <property type="component" value="Unassembled WGS sequence"/>
</dbReference>
<gene>
    <name evidence="2" type="ORF">rosag_18530</name>
</gene>
<dbReference type="RefSeq" id="WP_284349796.1">
    <property type="nucleotide sequence ID" value="NZ_BRXS01000003.1"/>
</dbReference>
<keyword evidence="3" id="KW-1185">Reference proteome</keyword>
<evidence type="ECO:0000256" key="1">
    <source>
        <dbReference type="SAM" id="MobiDB-lite"/>
    </source>
</evidence>
<evidence type="ECO:0000313" key="2">
    <source>
        <dbReference type="EMBL" id="GLC25340.1"/>
    </source>
</evidence>
<dbReference type="EMBL" id="BRXS01000003">
    <property type="protein sequence ID" value="GLC25340.1"/>
    <property type="molecule type" value="Genomic_DNA"/>
</dbReference>
<dbReference type="AlphaFoldDB" id="A0AA37Q2E2"/>
<feature type="region of interest" description="Disordered" evidence="1">
    <location>
        <begin position="1"/>
        <end position="30"/>
    </location>
</feature>
<feature type="region of interest" description="Disordered" evidence="1">
    <location>
        <begin position="231"/>
        <end position="251"/>
    </location>
</feature>
<feature type="compositionally biased region" description="Low complexity" evidence="1">
    <location>
        <begin position="7"/>
        <end position="19"/>
    </location>
</feature>
<reference evidence="2" key="1">
    <citation type="submission" date="2022-08" db="EMBL/GenBank/DDBJ databases">
        <title>Draft genome sequencing of Roseisolibacter agri AW1220.</title>
        <authorList>
            <person name="Tobiishi Y."/>
            <person name="Tonouchi A."/>
        </authorList>
    </citation>
    <scope>NUCLEOTIDE SEQUENCE</scope>
    <source>
        <strain evidence="2">AW1220</strain>
    </source>
</reference>
<protein>
    <submittedName>
        <fullName evidence="2">Uncharacterized protein</fullName>
    </submittedName>
</protein>
<proteinExistence type="predicted"/>